<protein>
    <recommendedName>
        <fullName evidence="2">Nephrocystin 3-like N-terminal domain-containing protein</fullName>
    </recommendedName>
</protein>
<dbReference type="EMBL" id="JBBXMP010000106">
    <property type="protein sequence ID" value="KAL0062398.1"/>
    <property type="molecule type" value="Genomic_DNA"/>
</dbReference>
<evidence type="ECO:0000313" key="3">
    <source>
        <dbReference type="EMBL" id="KAL0062398.1"/>
    </source>
</evidence>
<gene>
    <name evidence="3" type="ORF">AAF712_010744</name>
</gene>
<keyword evidence="1" id="KW-0677">Repeat</keyword>
<dbReference type="InterPro" id="IPR027417">
    <property type="entry name" value="P-loop_NTPase"/>
</dbReference>
<feature type="domain" description="Nephrocystin 3-like N-terminal" evidence="2">
    <location>
        <begin position="84"/>
        <end position="237"/>
    </location>
</feature>
<dbReference type="SUPFAM" id="SSF52540">
    <property type="entry name" value="P-loop containing nucleoside triphosphate hydrolases"/>
    <property type="match status" value="1"/>
</dbReference>
<organism evidence="3 4">
    <name type="scientific">Marasmius tenuissimus</name>
    <dbReference type="NCBI Taxonomy" id="585030"/>
    <lineage>
        <taxon>Eukaryota</taxon>
        <taxon>Fungi</taxon>
        <taxon>Dikarya</taxon>
        <taxon>Basidiomycota</taxon>
        <taxon>Agaricomycotina</taxon>
        <taxon>Agaricomycetes</taxon>
        <taxon>Agaricomycetidae</taxon>
        <taxon>Agaricales</taxon>
        <taxon>Marasmiineae</taxon>
        <taxon>Marasmiaceae</taxon>
        <taxon>Marasmius</taxon>
    </lineage>
</organism>
<comment type="caution">
    <text evidence="3">The sequence shown here is derived from an EMBL/GenBank/DDBJ whole genome shotgun (WGS) entry which is preliminary data.</text>
</comment>
<dbReference type="InterPro" id="IPR056884">
    <property type="entry name" value="NPHP3-like_N"/>
</dbReference>
<reference evidence="3 4" key="1">
    <citation type="submission" date="2024-05" db="EMBL/GenBank/DDBJ databases">
        <title>A draft genome resource for the thread blight pathogen Marasmius tenuissimus strain MS-2.</title>
        <authorList>
            <person name="Yulfo-Soto G.E."/>
            <person name="Baruah I.K."/>
            <person name="Amoako-Attah I."/>
            <person name="Bukari Y."/>
            <person name="Meinhardt L.W."/>
            <person name="Bailey B.A."/>
            <person name="Cohen S.P."/>
        </authorList>
    </citation>
    <scope>NUCLEOTIDE SEQUENCE [LARGE SCALE GENOMIC DNA]</scope>
    <source>
        <strain evidence="3 4">MS-2</strain>
    </source>
</reference>
<name>A0ABR2ZM24_9AGAR</name>
<evidence type="ECO:0000313" key="4">
    <source>
        <dbReference type="Proteomes" id="UP001437256"/>
    </source>
</evidence>
<keyword evidence="4" id="KW-1185">Reference proteome</keyword>
<evidence type="ECO:0000256" key="1">
    <source>
        <dbReference type="ARBA" id="ARBA00022737"/>
    </source>
</evidence>
<proteinExistence type="predicted"/>
<dbReference type="Pfam" id="PF24883">
    <property type="entry name" value="NPHP3_N"/>
    <property type="match status" value="1"/>
</dbReference>
<sequence>MVDDPASGNVNFSREFGTNNYGNRSATYNNSTVNNTYADATHPQRSGIETLAEHIAPTALHSSDARNARTACLKGTRVGIVKKLTGWVEDPSKKHRVCWVTGGAGVGKSAIAQTICETFRRKSQLAASFFFSRNDTSRSTLDPFFPTLAHQLATTPEFQTTRLSSFIASTVRQTPNVLQGTNLEGQFQSLIFQPCAQIDVKKWKTLRKLIVIDGLDECMGGSGTTSASHTQEALLSIINNASHAQEALLSIINNAISASPPIPFQFMIFSRPEPTIRNFFQTTLSHEYVDTRDFNEEANRDIRAYLEKEFATLSESRPEILARGVWPGEEATNQLVRKADGHFIYVVTVMKYITSNNPSPTDLRERLNIVLHTERTTSHPDLSDLDQLYHTILRRFGNGDLHTRLLLPLLQVVITPFKEAGARATRAFDNHRSQNLIAILLKIDLRQCSALLSLLRSVLHIPDDPHNADVSVLHATFSDFLGDGHRSREFQVQLLHKNVYLDHFWCCLLFVLERQLHQHQRHEQIEHEDWRPKLVSLNCWFYGIEGHFHFEYTPSEELLSAVVNFDLYGYSNMILDRFVLVPLELFDIGITYAPSKWAKKTFRECQSIDWKEYLFPYDDYRRYNLQYHKYRIGPAAKHREFFHALFRMLFKNVFCIQKVYTNLKHNGMGLHFSYFEDDWLVILPKDEKNKKVSLSRLGCIATLGSLPRPNSLPDHPEQFLQVFPQTARDSWSIASPLNVLPYAELERATTKFNGDKFEFRLVGRQQREKLAEELAKFAPTWDGFTCKWKFPTAISTAMWNSLLGTLTSTTIEIPQPNGESDSKEVAAPRGLGGFFRIFS</sequence>
<evidence type="ECO:0000259" key="2">
    <source>
        <dbReference type="Pfam" id="PF24883"/>
    </source>
</evidence>
<dbReference type="PANTHER" id="PTHR10039:SF17">
    <property type="entry name" value="FUNGAL STAND N-TERMINAL GOODBYE DOMAIN-CONTAINING PROTEIN-RELATED"/>
    <property type="match status" value="1"/>
</dbReference>
<dbReference type="PANTHER" id="PTHR10039">
    <property type="entry name" value="AMELOGENIN"/>
    <property type="match status" value="1"/>
</dbReference>
<accession>A0ABR2ZM24</accession>
<dbReference type="Proteomes" id="UP001437256">
    <property type="component" value="Unassembled WGS sequence"/>
</dbReference>
<dbReference type="Gene3D" id="3.40.50.300">
    <property type="entry name" value="P-loop containing nucleotide triphosphate hydrolases"/>
    <property type="match status" value="1"/>
</dbReference>